<dbReference type="Gene3D" id="3.40.50.2300">
    <property type="match status" value="1"/>
</dbReference>
<keyword evidence="5" id="KW-0902">Two-component regulatory system</keyword>
<dbReference type="SUPFAM" id="SSF55874">
    <property type="entry name" value="ATPase domain of HSP90 chaperone/DNA topoisomerase II/histidine kinase"/>
    <property type="match status" value="1"/>
</dbReference>
<dbReference type="InterPro" id="IPR011006">
    <property type="entry name" value="CheY-like_superfamily"/>
</dbReference>
<evidence type="ECO:0000259" key="7">
    <source>
        <dbReference type="PROSITE" id="PS50109"/>
    </source>
</evidence>
<keyword evidence="6" id="KW-0597">Phosphoprotein</keyword>
<dbReference type="PRINTS" id="PR00344">
    <property type="entry name" value="BCTRLSENSOR"/>
</dbReference>
<organism evidence="9">
    <name type="scientific">Hemiselmis andersenii</name>
    <name type="common">Cryptophyte alga</name>
    <dbReference type="NCBI Taxonomy" id="464988"/>
    <lineage>
        <taxon>Eukaryota</taxon>
        <taxon>Cryptophyceae</taxon>
        <taxon>Cryptomonadales</taxon>
        <taxon>Hemiselmidaceae</taxon>
        <taxon>Hemiselmis</taxon>
    </lineage>
</organism>
<dbReference type="SMART" id="SM00448">
    <property type="entry name" value="REC"/>
    <property type="match status" value="1"/>
</dbReference>
<evidence type="ECO:0000259" key="8">
    <source>
        <dbReference type="PROSITE" id="PS50110"/>
    </source>
</evidence>
<dbReference type="InterPro" id="IPR036890">
    <property type="entry name" value="HATPase_C_sf"/>
</dbReference>
<dbReference type="AlphaFoldDB" id="A0A7S1H943"/>
<evidence type="ECO:0000313" key="9">
    <source>
        <dbReference type="EMBL" id="CAD8971552.1"/>
    </source>
</evidence>
<dbReference type="PROSITE" id="PS50109">
    <property type="entry name" value="HIS_KIN"/>
    <property type="match status" value="1"/>
</dbReference>
<proteinExistence type="predicted"/>
<feature type="modified residue" description="4-aspartylphosphate" evidence="6">
    <location>
        <position position="172"/>
    </location>
</feature>
<evidence type="ECO:0000256" key="5">
    <source>
        <dbReference type="ARBA" id="ARBA00023012"/>
    </source>
</evidence>
<gene>
    <name evidence="9" type="ORF">HAND00432_LOCUS22553</name>
</gene>
<feature type="domain" description="Histidine kinase" evidence="7">
    <location>
        <begin position="1"/>
        <end position="101"/>
    </location>
</feature>
<dbReference type="InterPro" id="IPR004358">
    <property type="entry name" value="Sig_transdc_His_kin-like_C"/>
</dbReference>
<dbReference type="InterPro" id="IPR005467">
    <property type="entry name" value="His_kinase_dom"/>
</dbReference>
<accession>A0A7S1H943</accession>
<dbReference type="GO" id="GO:0005524">
    <property type="term" value="F:ATP binding"/>
    <property type="evidence" value="ECO:0007669"/>
    <property type="project" value="UniProtKB-KW"/>
</dbReference>
<protein>
    <recommendedName>
        <fullName evidence="10">Histidine kinase</fullName>
    </recommendedName>
</protein>
<dbReference type="Gene3D" id="3.30.565.10">
    <property type="entry name" value="Histidine kinase-like ATPase, C-terminal domain"/>
    <property type="match status" value="1"/>
</dbReference>
<evidence type="ECO:0000256" key="6">
    <source>
        <dbReference type="PROSITE-ProRule" id="PRU00169"/>
    </source>
</evidence>
<keyword evidence="1" id="KW-0808">Transferase</keyword>
<keyword evidence="2" id="KW-0547">Nucleotide-binding</keyword>
<dbReference type="Pfam" id="PF02518">
    <property type="entry name" value="HATPase_c"/>
    <property type="match status" value="1"/>
</dbReference>
<evidence type="ECO:0000256" key="4">
    <source>
        <dbReference type="ARBA" id="ARBA00022840"/>
    </source>
</evidence>
<dbReference type="GO" id="GO:0016301">
    <property type="term" value="F:kinase activity"/>
    <property type="evidence" value="ECO:0007669"/>
    <property type="project" value="UniProtKB-KW"/>
</dbReference>
<dbReference type="PROSITE" id="PS50110">
    <property type="entry name" value="RESPONSE_REGULATORY"/>
    <property type="match status" value="1"/>
</dbReference>
<feature type="domain" description="Response regulatory" evidence="8">
    <location>
        <begin position="122"/>
        <end position="238"/>
    </location>
</feature>
<dbReference type="InterPro" id="IPR003594">
    <property type="entry name" value="HATPase_dom"/>
</dbReference>
<keyword evidence="3" id="KW-0418">Kinase</keyword>
<reference evidence="9" key="1">
    <citation type="submission" date="2021-01" db="EMBL/GenBank/DDBJ databases">
        <authorList>
            <person name="Corre E."/>
            <person name="Pelletier E."/>
            <person name="Niang G."/>
            <person name="Scheremetjew M."/>
            <person name="Finn R."/>
            <person name="Kale V."/>
            <person name="Holt S."/>
            <person name="Cochrane G."/>
            <person name="Meng A."/>
            <person name="Brown T."/>
            <person name="Cohen L."/>
        </authorList>
    </citation>
    <scope>NUCLEOTIDE SEQUENCE</scope>
    <source>
        <strain evidence="9">CCMP644</strain>
    </source>
</reference>
<dbReference type="EMBL" id="HBFX01037481">
    <property type="protein sequence ID" value="CAD8971552.1"/>
    <property type="molecule type" value="Transcribed_RNA"/>
</dbReference>
<evidence type="ECO:0000256" key="3">
    <source>
        <dbReference type="ARBA" id="ARBA00022777"/>
    </source>
</evidence>
<sequence length="242" mass="25504">MRFVVGLAGRLPARVRREIDDPSAQDDRFLCIAISDTGSGMSEEVRERAFEPFFTTKQSGRGTGLGLSTVYGFVKQSRGAVAIESAPGVGTTISLYLPRPWGEPDAADAHPAAADGIPQGLRVLMVEDDAEVRSVAEQFLATLGCEVTACASAEQALLLLAPGAAFQLLLTDIALGSGMRGTELASIAQSRLPGLSILLMSGFSVELLDADRDSPPGWELLQKPYSRAELGQAIVRALSGAD</sequence>
<evidence type="ECO:0000256" key="1">
    <source>
        <dbReference type="ARBA" id="ARBA00022679"/>
    </source>
</evidence>
<name>A0A7S1H943_HEMAN</name>
<dbReference type="PANTHER" id="PTHR43065:SF46">
    <property type="entry name" value="C4-DICARBOXYLATE TRANSPORT SENSOR PROTEIN DCTB"/>
    <property type="match status" value="1"/>
</dbReference>
<dbReference type="Pfam" id="PF00072">
    <property type="entry name" value="Response_reg"/>
    <property type="match status" value="1"/>
</dbReference>
<evidence type="ECO:0008006" key="10">
    <source>
        <dbReference type="Google" id="ProtNLM"/>
    </source>
</evidence>
<dbReference type="PANTHER" id="PTHR43065">
    <property type="entry name" value="SENSOR HISTIDINE KINASE"/>
    <property type="match status" value="1"/>
</dbReference>
<dbReference type="SUPFAM" id="SSF52172">
    <property type="entry name" value="CheY-like"/>
    <property type="match status" value="1"/>
</dbReference>
<dbReference type="GO" id="GO:0000160">
    <property type="term" value="P:phosphorelay signal transduction system"/>
    <property type="evidence" value="ECO:0007669"/>
    <property type="project" value="UniProtKB-KW"/>
</dbReference>
<keyword evidence="4" id="KW-0067">ATP-binding</keyword>
<dbReference type="SMART" id="SM00387">
    <property type="entry name" value="HATPase_c"/>
    <property type="match status" value="1"/>
</dbReference>
<dbReference type="InterPro" id="IPR001789">
    <property type="entry name" value="Sig_transdc_resp-reg_receiver"/>
</dbReference>
<evidence type="ECO:0000256" key="2">
    <source>
        <dbReference type="ARBA" id="ARBA00022741"/>
    </source>
</evidence>